<protein>
    <submittedName>
        <fullName evidence="7">S1C family serine protease</fullName>
        <ecNumber evidence="7">3.4.21.-</ecNumber>
    </submittedName>
</protein>
<dbReference type="SUPFAM" id="SSF50494">
    <property type="entry name" value="Trypsin-like serine proteases"/>
    <property type="match status" value="1"/>
</dbReference>
<keyword evidence="3 7" id="KW-0378">Hydrolase</keyword>
<evidence type="ECO:0000256" key="5">
    <source>
        <dbReference type="SAM" id="Phobius"/>
    </source>
</evidence>
<dbReference type="EMBL" id="CP162511">
    <property type="protein sequence ID" value="XDI07030.1"/>
    <property type="molecule type" value="Genomic_DNA"/>
</dbReference>
<evidence type="ECO:0000256" key="3">
    <source>
        <dbReference type="ARBA" id="ARBA00022801"/>
    </source>
</evidence>
<dbReference type="InterPro" id="IPR001478">
    <property type="entry name" value="PDZ"/>
</dbReference>
<name>A0AB39BKG6_9MICO</name>
<keyword evidence="5" id="KW-0472">Membrane</keyword>
<proteinExistence type="inferred from homology"/>
<keyword evidence="5" id="KW-0812">Transmembrane</keyword>
<keyword evidence="2 7" id="KW-0645">Protease</keyword>
<dbReference type="EC" id="3.4.21.-" evidence="7"/>
<dbReference type="Pfam" id="PF13365">
    <property type="entry name" value="Trypsin_2"/>
    <property type="match status" value="1"/>
</dbReference>
<evidence type="ECO:0000259" key="6">
    <source>
        <dbReference type="PROSITE" id="PS50106"/>
    </source>
</evidence>
<organism evidence="7">
    <name type="scientific">Herbiconiux sp. A18JL235</name>
    <dbReference type="NCBI Taxonomy" id="3152363"/>
    <lineage>
        <taxon>Bacteria</taxon>
        <taxon>Bacillati</taxon>
        <taxon>Actinomycetota</taxon>
        <taxon>Actinomycetes</taxon>
        <taxon>Micrococcales</taxon>
        <taxon>Microbacteriaceae</taxon>
        <taxon>Herbiconiux</taxon>
    </lineage>
</organism>
<dbReference type="InterPro" id="IPR043504">
    <property type="entry name" value="Peptidase_S1_PA_chymotrypsin"/>
</dbReference>
<dbReference type="InterPro" id="IPR009003">
    <property type="entry name" value="Peptidase_S1_PA"/>
</dbReference>
<feature type="compositionally biased region" description="Low complexity" evidence="4">
    <location>
        <begin position="413"/>
        <end position="424"/>
    </location>
</feature>
<feature type="domain" description="PDZ" evidence="6">
    <location>
        <begin position="492"/>
        <end position="578"/>
    </location>
</feature>
<dbReference type="GO" id="GO:0004252">
    <property type="term" value="F:serine-type endopeptidase activity"/>
    <property type="evidence" value="ECO:0007669"/>
    <property type="project" value="InterPro"/>
</dbReference>
<dbReference type="AlphaFoldDB" id="A0AB39BKG6"/>
<dbReference type="PRINTS" id="PR00834">
    <property type="entry name" value="PROTEASES2C"/>
</dbReference>
<accession>A0AB39BKG6</accession>
<feature type="region of interest" description="Disordered" evidence="4">
    <location>
        <begin position="1"/>
        <end position="129"/>
    </location>
</feature>
<evidence type="ECO:0000256" key="2">
    <source>
        <dbReference type="ARBA" id="ARBA00022670"/>
    </source>
</evidence>
<dbReference type="Gene3D" id="2.40.10.10">
    <property type="entry name" value="Trypsin-like serine proteases"/>
    <property type="match status" value="2"/>
</dbReference>
<evidence type="ECO:0000313" key="7">
    <source>
        <dbReference type="EMBL" id="XDI07030.1"/>
    </source>
</evidence>
<dbReference type="RefSeq" id="WP_368499406.1">
    <property type="nucleotide sequence ID" value="NZ_CP162511.1"/>
</dbReference>
<dbReference type="SUPFAM" id="SSF50156">
    <property type="entry name" value="PDZ domain-like"/>
    <property type="match status" value="1"/>
</dbReference>
<feature type="region of interest" description="Disordered" evidence="4">
    <location>
        <begin position="374"/>
        <end position="424"/>
    </location>
</feature>
<sequence>MSDSTENPDHISADSTGEAAAPETSAAPQAAPIAPAASEAPAGHNAPAVPEAPAAPNDNTTVVVPPVVAPVQNQVPAAQPTTPYPAQGFPAAPQGYQAPHTPAQPAPHPGYGQQQAVRHPGYAQAAPATAGASYGNGSFGTPPAGGASYGAVPDPNFNSAHYAASGAYTNQANQQRKPKKQRRGGVALVAALAIGALIGGASGAGVTAWAVNQNGGGSSTSASSPTSITVNNPGDANLITAVAAKASPSVVTISVASDQAAGTGSGVILSSDGYVVTNTHVVTLDGETADASINVQTNDGKLYKATVVGTDPVADLAVIKLTDASGLTPIEFGDSSKLNVGDVAIAIGAPLGLSGTVTNGIVSALNRSITVASSAAPNDTETNPAPDQNGDGSQGPYDFWNFDIPGQGGSEGQQGQQAPSQQQSISLSVIQTDAAINPGNSGGALLDSEGKLIGINVAIASAGSSSSSSASGNIGVGFSIPVNLVKRITEEIIDNGSATHGLLGATVGDAASAEGSTTAGAIIQSVTSGGAAEKAGLQAGDVVTEFNGLPVTDSIDLTALVRTQAAGADAKITYLRGGDSKTIDVTLGQLTQ</sequence>
<dbReference type="InterPro" id="IPR001940">
    <property type="entry name" value="Peptidase_S1C"/>
</dbReference>
<dbReference type="Pfam" id="PF13180">
    <property type="entry name" value="PDZ_2"/>
    <property type="match status" value="1"/>
</dbReference>
<dbReference type="PANTHER" id="PTHR43343">
    <property type="entry name" value="PEPTIDASE S12"/>
    <property type="match status" value="1"/>
</dbReference>
<feature type="transmembrane region" description="Helical" evidence="5">
    <location>
        <begin position="186"/>
        <end position="211"/>
    </location>
</feature>
<dbReference type="GO" id="GO:0006508">
    <property type="term" value="P:proteolysis"/>
    <property type="evidence" value="ECO:0007669"/>
    <property type="project" value="UniProtKB-KW"/>
</dbReference>
<evidence type="ECO:0000256" key="1">
    <source>
        <dbReference type="ARBA" id="ARBA00010541"/>
    </source>
</evidence>
<dbReference type="PANTHER" id="PTHR43343:SF3">
    <property type="entry name" value="PROTEASE DO-LIKE 8, CHLOROPLASTIC"/>
    <property type="match status" value="1"/>
</dbReference>
<dbReference type="Gene3D" id="2.30.42.10">
    <property type="match status" value="1"/>
</dbReference>
<keyword evidence="5" id="KW-1133">Transmembrane helix</keyword>
<feature type="compositionally biased region" description="Low complexity" evidence="4">
    <location>
        <begin position="19"/>
        <end position="87"/>
    </location>
</feature>
<comment type="similarity">
    <text evidence="1">Belongs to the peptidase S1C family.</text>
</comment>
<reference evidence="7" key="1">
    <citation type="submission" date="2024-05" db="EMBL/GenBank/DDBJ databases">
        <title>Herbiconiux sp. A18JL235.</title>
        <authorList>
            <person name="Zhang G."/>
        </authorList>
    </citation>
    <scope>NUCLEOTIDE SEQUENCE</scope>
    <source>
        <strain evidence="7">A18JL235</strain>
    </source>
</reference>
<gene>
    <name evidence="7" type="ORF">ABFY20_08005</name>
</gene>
<dbReference type="SMART" id="SM00228">
    <property type="entry name" value="PDZ"/>
    <property type="match status" value="1"/>
</dbReference>
<dbReference type="PROSITE" id="PS50106">
    <property type="entry name" value="PDZ"/>
    <property type="match status" value="1"/>
</dbReference>
<dbReference type="InterPro" id="IPR036034">
    <property type="entry name" value="PDZ_sf"/>
</dbReference>
<dbReference type="InterPro" id="IPR051201">
    <property type="entry name" value="Chloro_Bact_Ser_Proteases"/>
</dbReference>
<feature type="compositionally biased region" description="Polar residues" evidence="4">
    <location>
        <begin position="374"/>
        <end position="386"/>
    </location>
</feature>
<evidence type="ECO:0000256" key="4">
    <source>
        <dbReference type="SAM" id="MobiDB-lite"/>
    </source>
</evidence>